<evidence type="ECO:0000313" key="7">
    <source>
        <dbReference type="Proteomes" id="UP000324832"/>
    </source>
</evidence>
<dbReference type="InterPro" id="IPR036812">
    <property type="entry name" value="NAD(P)_OxRdtase_dom_sf"/>
</dbReference>
<keyword evidence="1" id="KW-0560">Oxidoreductase</keyword>
<evidence type="ECO:0000256" key="3">
    <source>
        <dbReference type="PIRSR" id="PIRSR000097-2"/>
    </source>
</evidence>
<evidence type="ECO:0000313" key="6">
    <source>
        <dbReference type="EMBL" id="VVD04654.1"/>
    </source>
</evidence>
<dbReference type="EMBL" id="FZQP02006878">
    <property type="protein sequence ID" value="VVD04654.1"/>
    <property type="molecule type" value="Genomic_DNA"/>
</dbReference>
<sequence>MSVPEYFELENGDRMPRVGFGTWQTSEDVLEKAVDAALNAGYRHFDSARAYENEKGLGRALSRWIGDNEEKRKQLFIVTKLPPGGNRPDVVDEYFSGSLSDLGLSYIDMYLMHTPFSFEHIPGDLHPKNPDGSMKVDLTTDIVSTWKEMLKLKESGRVKHLGVSNVNEEQLKRLTAIAKPECLQVEVHILCQQAPLLEAAKRLGIPVVAYSPLGSRALADLLASKTGRVFPNQLELPAVQKIAQKYSRTPAQVLLRYLLQHGVAVIPKSTDPTRIKQNISVWDFELSESEMKELRALDRGEAGRICDFGFFGGVEKHPEFPFKNRT</sequence>
<dbReference type="Proteomes" id="UP000324832">
    <property type="component" value="Unassembled WGS sequence"/>
</dbReference>
<dbReference type="PIRSF" id="PIRSF000097">
    <property type="entry name" value="AKR"/>
    <property type="match status" value="1"/>
</dbReference>
<dbReference type="PRINTS" id="PR00069">
    <property type="entry name" value="ALDKETRDTASE"/>
</dbReference>
<dbReference type="FunFam" id="3.20.20.100:FF:000002">
    <property type="entry name" value="2,5-diketo-D-gluconic acid reductase A"/>
    <property type="match status" value="1"/>
</dbReference>
<feature type="domain" description="NADP-dependent oxidoreductase" evidence="5">
    <location>
        <begin position="18"/>
        <end position="298"/>
    </location>
</feature>
<evidence type="ECO:0000256" key="2">
    <source>
        <dbReference type="PIRSR" id="PIRSR000097-1"/>
    </source>
</evidence>
<reference evidence="6 7" key="1">
    <citation type="submission" date="2017-07" db="EMBL/GenBank/DDBJ databases">
        <authorList>
            <person name="Talla V."/>
            <person name="Backstrom N."/>
        </authorList>
    </citation>
    <scope>NUCLEOTIDE SEQUENCE [LARGE SCALE GENOMIC DNA]</scope>
</reference>
<dbReference type="PANTHER" id="PTHR11732">
    <property type="entry name" value="ALDO/KETO REDUCTASE"/>
    <property type="match status" value="1"/>
</dbReference>
<dbReference type="PROSITE" id="PS00798">
    <property type="entry name" value="ALDOKETO_REDUCTASE_1"/>
    <property type="match status" value="1"/>
</dbReference>
<evidence type="ECO:0000256" key="4">
    <source>
        <dbReference type="PIRSR" id="PIRSR000097-3"/>
    </source>
</evidence>
<feature type="active site" description="Proton donor" evidence="2">
    <location>
        <position position="51"/>
    </location>
</feature>
<dbReference type="Pfam" id="PF00248">
    <property type="entry name" value="Aldo_ket_red"/>
    <property type="match status" value="1"/>
</dbReference>
<protein>
    <recommendedName>
        <fullName evidence="5">NADP-dependent oxidoreductase domain-containing protein</fullName>
    </recommendedName>
</protein>
<dbReference type="InterPro" id="IPR020471">
    <property type="entry name" value="AKR"/>
</dbReference>
<dbReference type="InterPro" id="IPR023210">
    <property type="entry name" value="NADP_OxRdtase_dom"/>
</dbReference>
<gene>
    <name evidence="6" type="ORF">LSINAPIS_LOCUS14362</name>
</gene>
<evidence type="ECO:0000259" key="5">
    <source>
        <dbReference type="Pfam" id="PF00248"/>
    </source>
</evidence>
<name>A0A5E4R3U0_9NEOP</name>
<dbReference type="Gene3D" id="3.20.20.100">
    <property type="entry name" value="NADP-dependent oxidoreductase domain"/>
    <property type="match status" value="1"/>
</dbReference>
<dbReference type="AlphaFoldDB" id="A0A5E4R3U0"/>
<dbReference type="GO" id="GO:0016616">
    <property type="term" value="F:oxidoreductase activity, acting on the CH-OH group of donors, NAD or NADP as acceptor"/>
    <property type="evidence" value="ECO:0007669"/>
    <property type="project" value="UniProtKB-ARBA"/>
</dbReference>
<dbReference type="PROSITE" id="PS00063">
    <property type="entry name" value="ALDOKETO_REDUCTASE_3"/>
    <property type="match status" value="1"/>
</dbReference>
<accession>A0A5E4R3U0</accession>
<keyword evidence="7" id="KW-1185">Reference proteome</keyword>
<evidence type="ECO:0000256" key="1">
    <source>
        <dbReference type="ARBA" id="ARBA00023002"/>
    </source>
</evidence>
<feature type="binding site" evidence="3">
    <location>
        <position position="113"/>
    </location>
    <ligand>
        <name>substrate</name>
    </ligand>
</feature>
<dbReference type="SUPFAM" id="SSF51430">
    <property type="entry name" value="NAD(P)-linked oxidoreductase"/>
    <property type="match status" value="1"/>
</dbReference>
<organism evidence="6 7">
    <name type="scientific">Leptidea sinapis</name>
    <dbReference type="NCBI Taxonomy" id="189913"/>
    <lineage>
        <taxon>Eukaryota</taxon>
        <taxon>Metazoa</taxon>
        <taxon>Ecdysozoa</taxon>
        <taxon>Arthropoda</taxon>
        <taxon>Hexapoda</taxon>
        <taxon>Insecta</taxon>
        <taxon>Pterygota</taxon>
        <taxon>Neoptera</taxon>
        <taxon>Endopterygota</taxon>
        <taxon>Lepidoptera</taxon>
        <taxon>Glossata</taxon>
        <taxon>Ditrysia</taxon>
        <taxon>Papilionoidea</taxon>
        <taxon>Pieridae</taxon>
        <taxon>Dismorphiinae</taxon>
        <taxon>Leptidea</taxon>
    </lineage>
</organism>
<proteinExistence type="predicted"/>
<dbReference type="InterPro" id="IPR018170">
    <property type="entry name" value="Aldo/ket_reductase_CS"/>
</dbReference>
<feature type="site" description="Lowers pKa of active site Tyr" evidence="4">
    <location>
        <position position="80"/>
    </location>
</feature>